<evidence type="ECO:0000256" key="3">
    <source>
        <dbReference type="ARBA" id="ARBA00022946"/>
    </source>
</evidence>
<keyword evidence="2" id="KW-0806">Transcription termination</keyword>
<dbReference type="Proteomes" id="UP000316621">
    <property type="component" value="Chromosome 1"/>
</dbReference>
<keyword evidence="2" id="KW-0805">Transcription regulation</keyword>
<dbReference type="SMART" id="SM00733">
    <property type="entry name" value="Mterf"/>
    <property type="match status" value="3"/>
</dbReference>
<dbReference type="Gramene" id="RZC44086">
    <property type="protein sequence ID" value="RZC44086"/>
    <property type="gene ID" value="C5167_037042"/>
</dbReference>
<keyword evidence="2" id="KW-0804">Transcription</keyword>
<dbReference type="InterPro" id="IPR027437">
    <property type="entry name" value="Rbsml_uS13_C"/>
</dbReference>
<evidence type="ECO:0000256" key="2">
    <source>
        <dbReference type="ARBA" id="ARBA00022472"/>
    </source>
</evidence>
<dbReference type="PANTHER" id="PTHR13068">
    <property type="entry name" value="CGI-12 PROTEIN-RELATED"/>
    <property type="match status" value="1"/>
</dbReference>
<dbReference type="PANTHER" id="PTHR13068:SF236">
    <property type="entry name" value="OS02G0749800 PROTEIN"/>
    <property type="match status" value="1"/>
</dbReference>
<dbReference type="GO" id="GO:0003676">
    <property type="term" value="F:nucleic acid binding"/>
    <property type="evidence" value="ECO:0007669"/>
    <property type="project" value="InterPro"/>
</dbReference>
<organism evidence="4 5">
    <name type="scientific">Papaver somniferum</name>
    <name type="common">Opium poppy</name>
    <dbReference type="NCBI Taxonomy" id="3469"/>
    <lineage>
        <taxon>Eukaryota</taxon>
        <taxon>Viridiplantae</taxon>
        <taxon>Streptophyta</taxon>
        <taxon>Embryophyta</taxon>
        <taxon>Tracheophyta</taxon>
        <taxon>Spermatophyta</taxon>
        <taxon>Magnoliopsida</taxon>
        <taxon>Ranunculales</taxon>
        <taxon>Papaveraceae</taxon>
        <taxon>Papaveroideae</taxon>
        <taxon>Papaver</taxon>
    </lineage>
</organism>
<dbReference type="Gene3D" id="4.10.910.10">
    <property type="entry name" value="30s ribosomal protein s13, domain 2"/>
    <property type="match status" value="1"/>
</dbReference>
<evidence type="ECO:0000256" key="1">
    <source>
        <dbReference type="ARBA" id="ARBA00007692"/>
    </source>
</evidence>
<keyword evidence="5" id="KW-1185">Reference proteome</keyword>
<keyword evidence="3" id="KW-0809">Transit peptide</keyword>
<proteinExistence type="inferred from homology"/>
<comment type="similarity">
    <text evidence="1">Belongs to the mTERF family.</text>
</comment>
<accession>A0A4Y7I7T4</accession>
<name>A0A4Y7I7T4_PAPSO</name>
<dbReference type="Gene3D" id="1.25.70.10">
    <property type="entry name" value="Transcription termination factor 3, mitochondrial"/>
    <property type="match status" value="1"/>
</dbReference>
<reference evidence="4 5" key="1">
    <citation type="journal article" date="2018" name="Science">
        <title>The opium poppy genome and morphinan production.</title>
        <authorList>
            <person name="Guo L."/>
            <person name="Winzer T."/>
            <person name="Yang X."/>
            <person name="Li Y."/>
            <person name="Ning Z."/>
            <person name="He Z."/>
            <person name="Teodor R."/>
            <person name="Lu Y."/>
            <person name="Bowser T.A."/>
            <person name="Graham I.A."/>
            <person name="Ye K."/>
        </authorList>
    </citation>
    <scope>NUCLEOTIDE SEQUENCE [LARGE SCALE GENOMIC DNA]</scope>
    <source>
        <strain evidence="5">cv. HN1</strain>
        <tissue evidence="4">Leaves</tissue>
    </source>
</reference>
<evidence type="ECO:0000313" key="4">
    <source>
        <dbReference type="EMBL" id="RZC44086.1"/>
    </source>
</evidence>
<dbReference type="EMBL" id="CM010715">
    <property type="protein sequence ID" value="RZC44086.1"/>
    <property type="molecule type" value="Genomic_DNA"/>
</dbReference>
<dbReference type="AlphaFoldDB" id="A0A4Y7I7T4"/>
<dbReference type="InterPro" id="IPR003690">
    <property type="entry name" value="MTERF"/>
</dbReference>
<gene>
    <name evidence="4" type="ORF">C5167_037042</name>
</gene>
<sequence length="484" mass="55911">MDSLNPTFENSSLSVHQDPNILTRSLKNTIIPSFDILESILHTHTNIAKFLKQSTFWVLRINGLKHLRVNYLIIKPRLFMGDADKFNKIVEKVKGMGFDPLATTFLQAIERLTSMTEATWRKKNACLQEMGLLRRRFTAVMDFLVNEIGYDSLIIAEKPWIFTYSLKEWIIPRCSVIIILVSKDLIEEKISLVSLGSLTDKSFSDKFVKPYEQEAPALMKEPSWFEALLGSQSQRTAQEDYRSQGNHHGMRHYWGLRVRRQHTKTTGRGGTFTVRGQHTKTTGRRGTTIGVSKELWRLFELLSFTLFQKTFLLAVNVWFHDRVMNHRGPWTAHQDYRSQGYDCWCLREALETSYYSLSGGTISWGLDIGRNLENGQIQTWAYLLGQLLRLMDGRQESCRLWGRSTGFSFQKNSSLLARSQLFWTRNDGLSWMIILVSGVDSIIHECGQILGEAMRAANKEVILNISNCHQYYYTSECSCCWQYC</sequence>
<dbReference type="InterPro" id="IPR038538">
    <property type="entry name" value="MTERF_sf"/>
</dbReference>
<dbReference type="GO" id="GO:0006353">
    <property type="term" value="P:DNA-templated transcription termination"/>
    <property type="evidence" value="ECO:0007669"/>
    <property type="project" value="UniProtKB-KW"/>
</dbReference>
<dbReference type="PROSITE" id="PS50159">
    <property type="entry name" value="RIBOSOMAL_S13_2"/>
    <property type="match status" value="1"/>
</dbReference>
<evidence type="ECO:0000313" key="5">
    <source>
        <dbReference type="Proteomes" id="UP000316621"/>
    </source>
</evidence>
<protein>
    <submittedName>
        <fullName evidence="4">Uncharacterized protein</fullName>
    </submittedName>
</protein>